<keyword evidence="1" id="KW-0812">Transmembrane</keyword>
<keyword evidence="1" id="KW-1133">Transmembrane helix</keyword>
<feature type="transmembrane region" description="Helical" evidence="1">
    <location>
        <begin position="38"/>
        <end position="63"/>
    </location>
</feature>
<dbReference type="EMBL" id="AZEZ01000103">
    <property type="protein sequence ID" value="KRL42633.1"/>
    <property type="molecule type" value="Genomic_DNA"/>
</dbReference>
<evidence type="ECO:0000313" key="2">
    <source>
        <dbReference type="EMBL" id="KRL42633.1"/>
    </source>
</evidence>
<organism evidence="2 3">
    <name type="scientific">Companilactobacillus mindensis DSM 14500</name>
    <dbReference type="NCBI Taxonomy" id="1423770"/>
    <lineage>
        <taxon>Bacteria</taxon>
        <taxon>Bacillati</taxon>
        <taxon>Bacillota</taxon>
        <taxon>Bacilli</taxon>
        <taxon>Lactobacillales</taxon>
        <taxon>Lactobacillaceae</taxon>
        <taxon>Companilactobacillus</taxon>
    </lineage>
</organism>
<evidence type="ECO:0000313" key="3">
    <source>
        <dbReference type="Proteomes" id="UP000050872"/>
    </source>
</evidence>
<keyword evidence="1" id="KW-0472">Membrane</keyword>
<protein>
    <recommendedName>
        <fullName evidence="4">Transmembrane protein</fullName>
    </recommendedName>
</protein>
<evidence type="ECO:0008006" key="4">
    <source>
        <dbReference type="Google" id="ProtNLM"/>
    </source>
</evidence>
<dbReference type="Proteomes" id="UP000050872">
    <property type="component" value="Unassembled WGS sequence"/>
</dbReference>
<dbReference type="PATRIC" id="fig|1423770.3.peg.1696"/>
<accession>A0A0R1QDH9</accession>
<evidence type="ECO:0000256" key="1">
    <source>
        <dbReference type="SAM" id="Phobius"/>
    </source>
</evidence>
<dbReference type="AlphaFoldDB" id="A0A0R1QDH9"/>
<comment type="caution">
    <text evidence="2">The sequence shown here is derived from an EMBL/GenBank/DDBJ whole genome shotgun (WGS) entry which is preliminary data.</text>
</comment>
<name>A0A0R1QDH9_9LACO</name>
<proteinExistence type="predicted"/>
<keyword evidence="3" id="KW-1185">Reference proteome</keyword>
<sequence length="163" mass="18307">MTFLLRILSKSFHLILTSNPIKAINCGSPIKASMFVHFIFKILIIITAIIALTTLTTTIHLVFDIHLLLLSNSSISSTSPLIRSSREISNNSLMAITLLKLGKVAPFSHFETDCLEICNSLAKVSCDILCALRCFCNCSPIFILIFPLDYLRFYELLDELHRT</sequence>
<gene>
    <name evidence="2" type="ORF">FD29_GL001657</name>
</gene>
<reference evidence="2 3" key="1">
    <citation type="journal article" date="2015" name="Genome Announc.">
        <title>Expanding the biotechnology potential of lactobacilli through comparative genomics of 213 strains and associated genera.</title>
        <authorList>
            <person name="Sun Z."/>
            <person name="Harris H.M."/>
            <person name="McCann A."/>
            <person name="Guo C."/>
            <person name="Argimon S."/>
            <person name="Zhang W."/>
            <person name="Yang X."/>
            <person name="Jeffery I.B."/>
            <person name="Cooney J.C."/>
            <person name="Kagawa T.F."/>
            <person name="Liu W."/>
            <person name="Song Y."/>
            <person name="Salvetti E."/>
            <person name="Wrobel A."/>
            <person name="Rasinkangas P."/>
            <person name="Parkhill J."/>
            <person name="Rea M.C."/>
            <person name="O'Sullivan O."/>
            <person name="Ritari J."/>
            <person name="Douillard F.P."/>
            <person name="Paul Ross R."/>
            <person name="Yang R."/>
            <person name="Briner A.E."/>
            <person name="Felis G.E."/>
            <person name="de Vos W.M."/>
            <person name="Barrangou R."/>
            <person name="Klaenhammer T.R."/>
            <person name="Caufield P.W."/>
            <person name="Cui Y."/>
            <person name="Zhang H."/>
            <person name="O'Toole P.W."/>
        </authorList>
    </citation>
    <scope>NUCLEOTIDE SEQUENCE [LARGE SCALE GENOMIC DNA]</scope>
    <source>
        <strain evidence="2 3">DSM 14500</strain>
    </source>
</reference>